<dbReference type="InterPro" id="IPR000408">
    <property type="entry name" value="Reg_chr_condens"/>
</dbReference>
<feature type="repeat" description="RCC1" evidence="1">
    <location>
        <begin position="237"/>
        <end position="287"/>
    </location>
</feature>
<proteinExistence type="predicted"/>
<evidence type="ECO:0000313" key="2">
    <source>
        <dbReference type="EMBL" id="KAF0982202.1"/>
    </source>
</evidence>
<evidence type="ECO:0000313" key="3">
    <source>
        <dbReference type="Proteomes" id="UP000444721"/>
    </source>
</evidence>
<dbReference type="Proteomes" id="UP000444721">
    <property type="component" value="Unassembled WGS sequence"/>
</dbReference>
<sequence length="416" mass="47603">MGTPLQPEKPFLSHKVDLGLYYDEFVGEKFHKYLVATSSEGVYSRKDIADSNWTELFLPFECSDIYLGNKILCFQTSRNKLVLNSAFHMNEGLRAIFKKSKIGTPEFVLIDEFKLVDYCYEKFEIPNTSMRSYEYNKIACDSQHLYIEMSNGLLICLTSSATAPGVRVNTTFMAPNDRIRFIEGASQSEKVMIVTQSNKIYGFHFQTLRYVNNEKVCSPITSLCVSPVCAFITTQDNMLYVIGDDSNGSTGGMQQAREKFMPTHDQFKEKIMQVKCGYIHSLILLENGNVYATGYNDLKQCCRLESPTTFSKTEIVLTKKDHPKRLQCSSRGSVFLTDTEAIFVGEVVHKFPQYKNFQLRLPLGGDFNDVRGGGWQYVVFKSCVNSSKMLSFFWSNLKQRAHDREEKFHDVLFEFA</sequence>
<organism evidence="2 3">
    <name type="scientific">Naegleria fowleri</name>
    <name type="common">Brain eating amoeba</name>
    <dbReference type="NCBI Taxonomy" id="5763"/>
    <lineage>
        <taxon>Eukaryota</taxon>
        <taxon>Discoba</taxon>
        <taxon>Heterolobosea</taxon>
        <taxon>Tetramitia</taxon>
        <taxon>Eutetramitia</taxon>
        <taxon>Vahlkampfiidae</taxon>
        <taxon>Naegleria</taxon>
    </lineage>
</organism>
<dbReference type="Gene3D" id="2.130.10.30">
    <property type="entry name" value="Regulator of chromosome condensation 1/beta-lactamase-inhibitor protein II"/>
    <property type="match status" value="1"/>
</dbReference>
<dbReference type="EMBL" id="VFQX01000012">
    <property type="protein sequence ID" value="KAF0982202.1"/>
    <property type="molecule type" value="Genomic_DNA"/>
</dbReference>
<dbReference type="OrthoDB" id="5370059at2759"/>
<dbReference type="VEuPathDB" id="AmoebaDB:NF0080450"/>
<reference evidence="2 3" key="1">
    <citation type="journal article" date="2019" name="Sci. Rep.">
        <title>Nanopore sequencing improves the draft genome of the human pathogenic amoeba Naegleria fowleri.</title>
        <authorList>
            <person name="Liechti N."/>
            <person name="Schurch N."/>
            <person name="Bruggmann R."/>
            <person name="Wittwer M."/>
        </authorList>
    </citation>
    <scope>NUCLEOTIDE SEQUENCE [LARGE SCALE GENOMIC DNA]</scope>
    <source>
        <strain evidence="2 3">ATCC 30894</strain>
    </source>
</reference>
<dbReference type="OMA" id="FEMINGI"/>
<keyword evidence="3" id="KW-1185">Reference proteome</keyword>
<dbReference type="SUPFAM" id="SSF50985">
    <property type="entry name" value="RCC1/BLIP-II"/>
    <property type="match status" value="1"/>
</dbReference>
<dbReference type="RefSeq" id="XP_044566915.1">
    <property type="nucleotide sequence ID" value="XM_044702542.1"/>
</dbReference>
<dbReference type="Pfam" id="PF13540">
    <property type="entry name" value="RCC1_2"/>
    <property type="match status" value="1"/>
</dbReference>
<dbReference type="PROSITE" id="PS50012">
    <property type="entry name" value="RCC1_3"/>
    <property type="match status" value="1"/>
</dbReference>
<evidence type="ECO:0000256" key="1">
    <source>
        <dbReference type="PROSITE-ProRule" id="PRU00235"/>
    </source>
</evidence>
<dbReference type="InterPro" id="IPR009091">
    <property type="entry name" value="RCC1/BLIP-II"/>
</dbReference>
<dbReference type="AlphaFoldDB" id="A0A6A5C5W6"/>
<accession>A0A6A5C5W6</accession>
<protein>
    <submittedName>
        <fullName evidence="2">Uncharacterized protein</fullName>
    </submittedName>
</protein>
<dbReference type="GeneID" id="68119278"/>
<gene>
    <name evidence="2" type="ORF">FDP41_012063</name>
</gene>
<name>A0A6A5C5W6_NAEFO</name>
<comment type="caution">
    <text evidence="2">The sequence shown here is derived from an EMBL/GenBank/DDBJ whole genome shotgun (WGS) entry which is preliminary data.</text>
</comment>
<dbReference type="VEuPathDB" id="AmoebaDB:NfTy_023660"/>
<dbReference type="VEuPathDB" id="AmoebaDB:FDP41_012063"/>